<organism evidence="6 9">
    <name type="scientific">Streptomyces radicis</name>
    <dbReference type="NCBI Taxonomy" id="1750517"/>
    <lineage>
        <taxon>Bacteria</taxon>
        <taxon>Bacillati</taxon>
        <taxon>Actinomycetota</taxon>
        <taxon>Actinomycetes</taxon>
        <taxon>Kitasatosporales</taxon>
        <taxon>Streptomycetaceae</taxon>
        <taxon>Streptomyces</taxon>
    </lineage>
</organism>
<name>A0A3A9W5E8_9ACTN</name>
<feature type="transmembrane region" description="Helical" evidence="4">
    <location>
        <begin position="82"/>
        <end position="99"/>
    </location>
</feature>
<evidence type="ECO:0000313" key="7">
    <source>
        <dbReference type="EMBL" id="RKN21650.1"/>
    </source>
</evidence>
<dbReference type="Pfam" id="PF07730">
    <property type="entry name" value="HisKA_3"/>
    <property type="match status" value="1"/>
</dbReference>
<dbReference type="Gene3D" id="3.30.565.10">
    <property type="entry name" value="Histidine kinase-like ATPase, C-terminal domain"/>
    <property type="match status" value="1"/>
</dbReference>
<keyword evidence="1" id="KW-0808">Transferase</keyword>
<feature type="transmembrane region" description="Helical" evidence="4">
    <location>
        <begin position="105"/>
        <end position="123"/>
    </location>
</feature>
<dbReference type="AlphaFoldDB" id="A0A3A9W5E8"/>
<dbReference type="CDD" id="cd16917">
    <property type="entry name" value="HATPase_UhpB-NarQ-NarX-like"/>
    <property type="match status" value="1"/>
</dbReference>
<feature type="transmembrane region" description="Helical" evidence="4">
    <location>
        <begin position="155"/>
        <end position="179"/>
    </location>
</feature>
<protein>
    <submittedName>
        <fullName evidence="6">Histidine kinase</fullName>
    </submittedName>
</protein>
<dbReference type="EMBL" id="RBDY01000011">
    <property type="protein sequence ID" value="RKN21650.1"/>
    <property type="molecule type" value="Genomic_DNA"/>
</dbReference>
<keyword evidence="4" id="KW-0472">Membrane</keyword>
<feature type="transmembrane region" description="Helical" evidence="4">
    <location>
        <begin position="130"/>
        <end position="149"/>
    </location>
</feature>
<evidence type="ECO:0000256" key="1">
    <source>
        <dbReference type="ARBA" id="ARBA00022679"/>
    </source>
</evidence>
<dbReference type="GO" id="GO:0016020">
    <property type="term" value="C:membrane"/>
    <property type="evidence" value="ECO:0007669"/>
    <property type="project" value="InterPro"/>
</dbReference>
<dbReference type="EMBL" id="RBDX01000011">
    <property type="protein sequence ID" value="RKN08388.1"/>
    <property type="molecule type" value="Genomic_DNA"/>
</dbReference>
<dbReference type="GO" id="GO:0046983">
    <property type="term" value="F:protein dimerization activity"/>
    <property type="evidence" value="ECO:0007669"/>
    <property type="project" value="InterPro"/>
</dbReference>
<keyword evidence="3" id="KW-0902">Two-component regulatory system</keyword>
<feature type="transmembrane region" description="Helical" evidence="4">
    <location>
        <begin position="47"/>
        <end position="70"/>
    </location>
</feature>
<keyword evidence="2 6" id="KW-0418">Kinase</keyword>
<dbReference type="OrthoDB" id="5241784at2"/>
<dbReference type="Proteomes" id="UP000268652">
    <property type="component" value="Unassembled WGS sequence"/>
</dbReference>
<reference evidence="8 9" key="1">
    <citation type="submission" date="2018-09" db="EMBL/GenBank/DDBJ databases">
        <title>Streptomyces sp. nov. DS1-2, an endophytic actinomycete isolated from roots of Dendrobium scabrilingue.</title>
        <authorList>
            <person name="Kuncharoen N."/>
            <person name="Kudo T."/>
            <person name="Ohkuma M."/>
            <person name="Yuki M."/>
            <person name="Tanasupawat S."/>
        </authorList>
    </citation>
    <scope>NUCLEOTIDE SEQUENCE [LARGE SCALE GENOMIC DNA]</scope>
    <source>
        <strain evidence="6 9">AZ1-7</strain>
        <strain evidence="7 8">DS1-2</strain>
    </source>
</reference>
<sequence>MSGTSANGSDPRLRRARLGTLASLATAVLTSLTLPGIGPFLESDALWAALGAAGILAFAAAQAGALYAAVTPWLSAAVRRRLMAAFVAASLLSVPLVGPVGDGRWATWAWLGGCLAGTVPLLARGPTGRWITALAALATLAVAAALGALTGDGALVPVLIAASLALTVAGMSGLPLWLWGLLVDARAGREAQARLAATEERLRFARDVHDLLGHSLSVIALKAELAARLSSLDAERAGREASDVQRLAASALAEMREVVHGYRAVDLADQLAAIQRVFHSSGIRCTVLGPTTDLPPSASAQLVPVLREASTNVLRHSAARWCAIEIARRGDGVRMTMANDGAAPAAPDRHSSGLAGLRERLADAGGTLRVGSEGGVFTLEATVGPGAMTPR</sequence>
<gene>
    <name evidence="7" type="ORF">D7318_16610</name>
    <name evidence="6" type="ORF">D7319_15835</name>
</gene>
<accession>A0A3A9W5E8</accession>
<dbReference type="SUPFAM" id="SSF55874">
    <property type="entry name" value="ATPase domain of HSP90 chaperone/DNA topoisomerase II/histidine kinase"/>
    <property type="match status" value="1"/>
</dbReference>
<evidence type="ECO:0000256" key="2">
    <source>
        <dbReference type="ARBA" id="ARBA00022777"/>
    </source>
</evidence>
<evidence type="ECO:0000313" key="6">
    <source>
        <dbReference type="EMBL" id="RKN08388.1"/>
    </source>
</evidence>
<evidence type="ECO:0000313" key="9">
    <source>
        <dbReference type="Proteomes" id="UP000275024"/>
    </source>
</evidence>
<dbReference type="PANTHER" id="PTHR24421:SF63">
    <property type="entry name" value="SENSOR HISTIDINE KINASE DESK"/>
    <property type="match status" value="1"/>
</dbReference>
<dbReference type="Gene3D" id="1.20.5.1930">
    <property type="match status" value="1"/>
</dbReference>
<dbReference type="Proteomes" id="UP000275024">
    <property type="component" value="Unassembled WGS sequence"/>
</dbReference>
<comment type="caution">
    <text evidence="6">The sequence shown here is derived from an EMBL/GenBank/DDBJ whole genome shotgun (WGS) entry which is preliminary data.</text>
</comment>
<evidence type="ECO:0000259" key="5">
    <source>
        <dbReference type="Pfam" id="PF07730"/>
    </source>
</evidence>
<evidence type="ECO:0000313" key="8">
    <source>
        <dbReference type="Proteomes" id="UP000268652"/>
    </source>
</evidence>
<evidence type="ECO:0000256" key="4">
    <source>
        <dbReference type="SAM" id="Phobius"/>
    </source>
</evidence>
<evidence type="ECO:0000256" key="3">
    <source>
        <dbReference type="ARBA" id="ARBA00023012"/>
    </source>
</evidence>
<keyword evidence="4" id="KW-1133">Transmembrane helix</keyword>
<dbReference type="InterPro" id="IPR050482">
    <property type="entry name" value="Sensor_HK_TwoCompSys"/>
</dbReference>
<dbReference type="PANTHER" id="PTHR24421">
    <property type="entry name" value="NITRATE/NITRITE SENSOR PROTEIN NARX-RELATED"/>
    <property type="match status" value="1"/>
</dbReference>
<dbReference type="InterPro" id="IPR036890">
    <property type="entry name" value="HATPase_C_sf"/>
</dbReference>
<proteinExistence type="predicted"/>
<feature type="domain" description="Signal transduction histidine kinase subgroup 3 dimerisation and phosphoacceptor" evidence="5">
    <location>
        <begin position="200"/>
        <end position="266"/>
    </location>
</feature>
<dbReference type="InterPro" id="IPR011712">
    <property type="entry name" value="Sig_transdc_His_kin_sub3_dim/P"/>
</dbReference>
<dbReference type="GO" id="GO:0000155">
    <property type="term" value="F:phosphorelay sensor kinase activity"/>
    <property type="evidence" value="ECO:0007669"/>
    <property type="project" value="InterPro"/>
</dbReference>
<keyword evidence="8" id="KW-1185">Reference proteome</keyword>
<feature type="transmembrane region" description="Helical" evidence="4">
    <location>
        <begin position="21"/>
        <end position="41"/>
    </location>
</feature>
<keyword evidence="4" id="KW-0812">Transmembrane</keyword>